<name>A0ACC0HV98_9ERIC</name>
<evidence type="ECO:0000313" key="2">
    <source>
        <dbReference type="Proteomes" id="UP001060215"/>
    </source>
</evidence>
<organism evidence="1 2">
    <name type="scientific">Camellia lanceoleosa</name>
    <dbReference type="NCBI Taxonomy" id="1840588"/>
    <lineage>
        <taxon>Eukaryota</taxon>
        <taxon>Viridiplantae</taxon>
        <taxon>Streptophyta</taxon>
        <taxon>Embryophyta</taxon>
        <taxon>Tracheophyta</taxon>
        <taxon>Spermatophyta</taxon>
        <taxon>Magnoliopsida</taxon>
        <taxon>eudicotyledons</taxon>
        <taxon>Gunneridae</taxon>
        <taxon>Pentapetalae</taxon>
        <taxon>asterids</taxon>
        <taxon>Ericales</taxon>
        <taxon>Theaceae</taxon>
        <taxon>Camellia</taxon>
    </lineage>
</organism>
<protein>
    <submittedName>
        <fullName evidence="1">Phospholipid-transporting ATPase 4</fullName>
    </submittedName>
</protein>
<proteinExistence type="predicted"/>
<sequence length="154" mass="17278">MLMGKLVYDIALSYKKLEEAEYTAWNNEFVKAKTAIGGDRRQCLKRYRYDGKGFNPHLQRCLKGIDKPAQAGLKIWFSIGDKLETAINIGLFSCSLLRQGMKQVCISTMNTADVLAKESKEMLVDDIGDVTITNNGAIILKMLYVEHPAAKVEE</sequence>
<accession>A0ACC0HV98</accession>
<comment type="caution">
    <text evidence="1">The sequence shown here is derived from an EMBL/GenBank/DDBJ whole genome shotgun (WGS) entry which is preliminary data.</text>
</comment>
<dbReference type="Proteomes" id="UP001060215">
    <property type="component" value="Chromosome 4"/>
</dbReference>
<reference evidence="1 2" key="1">
    <citation type="journal article" date="2022" name="Plant J.">
        <title>Chromosome-level genome of Camellia lanceoleosa provides a valuable resource for understanding genome evolution and self-incompatibility.</title>
        <authorList>
            <person name="Gong W."/>
            <person name="Xiao S."/>
            <person name="Wang L."/>
            <person name="Liao Z."/>
            <person name="Chang Y."/>
            <person name="Mo W."/>
            <person name="Hu G."/>
            <person name="Li W."/>
            <person name="Zhao G."/>
            <person name="Zhu H."/>
            <person name="Hu X."/>
            <person name="Ji K."/>
            <person name="Xiang X."/>
            <person name="Song Q."/>
            <person name="Yuan D."/>
            <person name="Jin S."/>
            <person name="Zhang L."/>
        </authorList>
    </citation>
    <scope>NUCLEOTIDE SEQUENCE [LARGE SCALE GENOMIC DNA]</scope>
    <source>
        <strain evidence="1">SQ_2022a</strain>
    </source>
</reference>
<gene>
    <name evidence="1" type="ORF">LOK49_LG05G01992</name>
</gene>
<dbReference type="EMBL" id="CM045761">
    <property type="protein sequence ID" value="KAI8016380.1"/>
    <property type="molecule type" value="Genomic_DNA"/>
</dbReference>
<evidence type="ECO:0000313" key="1">
    <source>
        <dbReference type="EMBL" id="KAI8016380.1"/>
    </source>
</evidence>
<keyword evidence="2" id="KW-1185">Reference proteome</keyword>